<evidence type="ECO:0000256" key="2">
    <source>
        <dbReference type="ARBA" id="ARBA00013260"/>
    </source>
</evidence>
<evidence type="ECO:0000313" key="7">
    <source>
        <dbReference type="EMBL" id="AIF20575.1"/>
    </source>
</evidence>
<dbReference type="NCBIfam" id="TIGR00283">
    <property type="entry name" value="arch_pth2"/>
    <property type="match status" value="1"/>
</dbReference>
<dbReference type="Pfam" id="PF01981">
    <property type="entry name" value="PTH2"/>
    <property type="match status" value="1"/>
</dbReference>
<evidence type="ECO:0000256" key="5">
    <source>
        <dbReference type="ARBA" id="ARBA00048707"/>
    </source>
</evidence>
<dbReference type="SUPFAM" id="SSF102462">
    <property type="entry name" value="Peptidyl-tRNA hydrolase II"/>
    <property type="match status" value="1"/>
</dbReference>
<protein>
    <recommendedName>
        <fullName evidence="6">Peptidyl-tRNA hydrolase</fullName>
        <ecNumber evidence="2">3.1.1.29</ecNumber>
    </recommendedName>
</protein>
<evidence type="ECO:0000256" key="4">
    <source>
        <dbReference type="ARBA" id="ARBA00038050"/>
    </source>
</evidence>
<dbReference type="AlphaFoldDB" id="A0A075HYG9"/>
<reference evidence="7" key="1">
    <citation type="journal article" date="2014" name="Genome Biol. Evol.">
        <title>Pangenome evidence for extensive interdomain horizontal transfer affecting lineage core and shell genes in uncultured planktonic thaumarchaeota and euryarchaeota.</title>
        <authorList>
            <person name="Deschamps P."/>
            <person name="Zivanovic Y."/>
            <person name="Moreira D."/>
            <person name="Rodriguez-Valera F."/>
            <person name="Lopez-Garcia P."/>
        </authorList>
    </citation>
    <scope>NUCLEOTIDE SEQUENCE</scope>
</reference>
<dbReference type="EC" id="3.1.1.29" evidence="2"/>
<dbReference type="GO" id="GO:0005829">
    <property type="term" value="C:cytosol"/>
    <property type="evidence" value="ECO:0007669"/>
    <property type="project" value="TreeGrafter"/>
</dbReference>
<accession>A0A075HYG9</accession>
<sequence>MTSIEIKQAIVVRTDLEMGKGKIAVQVAHASLSSAEIVKKHNSSLFKKWTLNGQAKVALKVHSLDELLEIQKNVRKKGIFCYLVQDKGLTQIEEGTTTCLGIGPALTNEIDEITRELKLL</sequence>
<gene>
    <name evidence="7" type="primary">PTH2</name>
</gene>
<comment type="function">
    <text evidence="1">The natural substrate for this enzyme may be peptidyl-tRNAs which drop off the ribosome during protein synthesis.</text>
</comment>
<dbReference type="EMBL" id="KF901168">
    <property type="protein sequence ID" value="AIF20575.1"/>
    <property type="molecule type" value="Genomic_DNA"/>
</dbReference>
<dbReference type="CDD" id="cd02430">
    <property type="entry name" value="PTH2"/>
    <property type="match status" value="1"/>
</dbReference>
<organism evidence="7">
    <name type="scientific">uncultured marine thaumarchaeote KM3_90_G11</name>
    <dbReference type="NCBI Taxonomy" id="1456344"/>
    <lineage>
        <taxon>Archaea</taxon>
        <taxon>Nitrososphaerota</taxon>
        <taxon>environmental samples</taxon>
    </lineage>
</organism>
<dbReference type="Gene3D" id="3.40.1490.10">
    <property type="entry name" value="Bit1"/>
    <property type="match status" value="1"/>
</dbReference>
<evidence type="ECO:0000256" key="1">
    <source>
        <dbReference type="ARBA" id="ARBA00003043"/>
    </source>
</evidence>
<dbReference type="NCBIfam" id="NF003314">
    <property type="entry name" value="PRK04322.1"/>
    <property type="match status" value="1"/>
</dbReference>
<dbReference type="FunFam" id="3.40.1490.10:FF:000001">
    <property type="entry name" value="Peptidyl-tRNA hydrolase 2"/>
    <property type="match status" value="1"/>
</dbReference>
<comment type="similarity">
    <text evidence="4">Belongs to the PTH2 family.</text>
</comment>
<evidence type="ECO:0000256" key="6">
    <source>
        <dbReference type="ARBA" id="ARBA00050038"/>
    </source>
</evidence>
<keyword evidence="3 7" id="KW-0378">Hydrolase</keyword>
<evidence type="ECO:0000256" key="3">
    <source>
        <dbReference type="ARBA" id="ARBA00022801"/>
    </source>
</evidence>
<dbReference type="InterPro" id="IPR002833">
    <property type="entry name" value="PTH2"/>
</dbReference>
<dbReference type="PANTHER" id="PTHR12649:SF11">
    <property type="entry name" value="PEPTIDYL-TRNA HYDROLASE 2, MITOCHONDRIAL"/>
    <property type="match status" value="1"/>
</dbReference>
<dbReference type="InterPro" id="IPR023476">
    <property type="entry name" value="Pep_tRNA_hydro_II_dom_sf"/>
</dbReference>
<dbReference type="GO" id="GO:0004045">
    <property type="term" value="F:peptidyl-tRNA hydrolase activity"/>
    <property type="evidence" value="ECO:0007669"/>
    <property type="project" value="UniProtKB-EC"/>
</dbReference>
<proteinExistence type="inferred from homology"/>
<name>A0A075HYG9_9ARCH</name>
<comment type="catalytic activity">
    <reaction evidence="5">
        <text>an N-acyl-L-alpha-aminoacyl-tRNA + H2O = an N-acyl-L-amino acid + a tRNA + H(+)</text>
        <dbReference type="Rhea" id="RHEA:54448"/>
        <dbReference type="Rhea" id="RHEA-COMP:10123"/>
        <dbReference type="Rhea" id="RHEA-COMP:13883"/>
        <dbReference type="ChEBI" id="CHEBI:15377"/>
        <dbReference type="ChEBI" id="CHEBI:15378"/>
        <dbReference type="ChEBI" id="CHEBI:59874"/>
        <dbReference type="ChEBI" id="CHEBI:78442"/>
        <dbReference type="ChEBI" id="CHEBI:138191"/>
        <dbReference type="EC" id="3.1.1.29"/>
    </reaction>
</comment>
<dbReference type="PANTHER" id="PTHR12649">
    <property type="entry name" value="PEPTIDYL-TRNA HYDROLASE 2"/>
    <property type="match status" value="1"/>
</dbReference>